<comment type="similarity">
    <text evidence="1">Belongs to the glycerophosphoryl diester phosphodiesterase family.</text>
</comment>
<accession>A0ABV7NEL9</accession>
<evidence type="ECO:0000313" key="10">
    <source>
        <dbReference type="Proteomes" id="UP001595681"/>
    </source>
</evidence>
<dbReference type="Pfam" id="PF03009">
    <property type="entry name" value="GDPD"/>
    <property type="match status" value="1"/>
</dbReference>
<evidence type="ECO:0000256" key="3">
    <source>
        <dbReference type="ARBA" id="ARBA00022729"/>
    </source>
</evidence>
<evidence type="ECO:0000313" key="9">
    <source>
        <dbReference type="EMBL" id="MFC3440807.1"/>
    </source>
</evidence>
<feature type="chain" id="PRO_5045180156" description="glycerophosphodiester phosphodiesterase" evidence="7">
    <location>
        <begin position="32"/>
        <end position="379"/>
    </location>
</feature>
<dbReference type="CDD" id="cd08602">
    <property type="entry name" value="GDPD_ScGlpQ1_like"/>
    <property type="match status" value="1"/>
</dbReference>
<dbReference type="RefSeq" id="WP_380794076.1">
    <property type="nucleotide sequence ID" value="NZ_JBHRVU010000004.1"/>
</dbReference>
<gene>
    <name evidence="9" type="ORF">ACFOKF_06260</name>
</gene>
<evidence type="ECO:0000256" key="2">
    <source>
        <dbReference type="ARBA" id="ARBA00012247"/>
    </source>
</evidence>
<comment type="catalytic activity">
    <reaction evidence="6">
        <text>a sn-glycero-3-phosphodiester + H2O = an alcohol + sn-glycerol 3-phosphate + H(+)</text>
        <dbReference type="Rhea" id="RHEA:12969"/>
        <dbReference type="ChEBI" id="CHEBI:15377"/>
        <dbReference type="ChEBI" id="CHEBI:15378"/>
        <dbReference type="ChEBI" id="CHEBI:30879"/>
        <dbReference type="ChEBI" id="CHEBI:57597"/>
        <dbReference type="ChEBI" id="CHEBI:83408"/>
        <dbReference type="EC" id="3.1.4.46"/>
    </reaction>
</comment>
<evidence type="ECO:0000259" key="8">
    <source>
        <dbReference type="PROSITE" id="PS51704"/>
    </source>
</evidence>
<feature type="signal peptide" evidence="7">
    <location>
        <begin position="1"/>
        <end position="31"/>
    </location>
</feature>
<dbReference type="InterPro" id="IPR017946">
    <property type="entry name" value="PLC-like_Pdiesterase_TIM-brl"/>
</dbReference>
<sequence length="379" mass="40613">MTAPHTRRSLLRMAGSAALLGATTATGVAQAAPAPAKPAGGARKRPLLIAHRGSSALRPEHTLAAYAKAIEDGADYVEPDLVATKDGVLVARHENNISETTDVAARPEFAGRKAEKTIDGERQTGWFTEDFTFAELKTLRAKERLGAMRPESAGYDGQFQIVSLEEIADFVAAEAAARGRTIGLIPEIKHSTYFAGIGLPQEGRLIDRIGRSAYLSRAPLIIQSFEVGNLKALKPKVGANVQLMQLVGDPRQSPPDFTAQGIQRRYGDLLTPAGLTEMAGYATWLAPPVRMIIPLAADGRLAQPTGLVEAAHKAGLLVSVWTFRPENHFLAADFRDAKGDAARNPAGSIAEMRRYLDAGLDAFFTDDPGLGRQAIEQMA</sequence>
<dbReference type="EMBL" id="JBHRVU010000004">
    <property type="protein sequence ID" value="MFC3440807.1"/>
    <property type="molecule type" value="Genomic_DNA"/>
</dbReference>
<evidence type="ECO:0000256" key="6">
    <source>
        <dbReference type="ARBA" id="ARBA00047512"/>
    </source>
</evidence>
<organism evidence="9 10">
    <name type="scientific">Sphingobium rhizovicinum</name>
    <dbReference type="NCBI Taxonomy" id="432308"/>
    <lineage>
        <taxon>Bacteria</taxon>
        <taxon>Pseudomonadati</taxon>
        <taxon>Pseudomonadota</taxon>
        <taxon>Alphaproteobacteria</taxon>
        <taxon>Sphingomonadales</taxon>
        <taxon>Sphingomonadaceae</taxon>
        <taxon>Sphingobium</taxon>
    </lineage>
</organism>
<keyword evidence="4" id="KW-0319">Glycerol metabolism</keyword>
<evidence type="ECO:0000256" key="4">
    <source>
        <dbReference type="ARBA" id="ARBA00022798"/>
    </source>
</evidence>
<dbReference type="InterPro" id="IPR030395">
    <property type="entry name" value="GP_PDE_dom"/>
</dbReference>
<feature type="domain" description="GP-PDE" evidence="8">
    <location>
        <begin position="46"/>
        <end position="375"/>
    </location>
</feature>
<dbReference type="PROSITE" id="PS51704">
    <property type="entry name" value="GP_PDE"/>
    <property type="match status" value="1"/>
</dbReference>
<dbReference type="PANTHER" id="PTHR43620">
    <property type="entry name" value="GLYCEROPHOSPHORYL DIESTER PHOSPHODIESTERASE"/>
    <property type="match status" value="1"/>
</dbReference>
<keyword evidence="10" id="KW-1185">Reference proteome</keyword>
<keyword evidence="5" id="KW-0378">Hydrolase</keyword>
<dbReference type="Gene3D" id="3.20.20.190">
    <property type="entry name" value="Phosphatidylinositol (PI) phosphodiesterase"/>
    <property type="match status" value="1"/>
</dbReference>
<dbReference type="SUPFAM" id="SSF51695">
    <property type="entry name" value="PLC-like phosphodiesterases"/>
    <property type="match status" value="1"/>
</dbReference>
<evidence type="ECO:0000256" key="5">
    <source>
        <dbReference type="ARBA" id="ARBA00022801"/>
    </source>
</evidence>
<dbReference type="InterPro" id="IPR006311">
    <property type="entry name" value="TAT_signal"/>
</dbReference>
<dbReference type="PANTHER" id="PTHR43620:SF7">
    <property type="entry name" value="GLYCEROPHOSPHODIESTER PHOSPHODIESTERASE GDPD5-RELATED"/>
    <property type="match status" value="1"/>
</dbReference>
<evidence type="ECO:0000256" key="1">
    <source>
        <dbReference type="ARBA" id="ARBA00007277"/>
    </source>
</evidence>
<reference evidence="10" key="1">
    <citation type="journal article" date="2019" name="Int. J. Syst. Evol. Microbiol.">
        <title>The Global Catalogue of Microorganisms (GCM) 10K type strain sequencing project: providing services to taxonomists for standard genome sequencing and annotation.</title>
        <authorList>
            <consortium name="The Broad Institute Genomics Platform"/>
            <consortium name="The Broad Institute Genome Sequencing Center for Infectious Disease"/>
            <person name="Wu L."/>
            <person name="Ma J."/>
        </authorList>
    </citation>
    <scope>NUCLEOTIDE SEQUENCE [LARGE SCALE GENOMIC DNA]</scope>
    <source>
        <strain evidence="10">CCM 7491</strain>
    </source>
</reference>
<protein>
    <recommendedName>
        <fullName evidence="2">glycerophosphodiester phosphodiesterase</fullName>
        <ecNumber evidence="2">3.1.4.46</ecNumber>
    </recommendedName>
</protein>
<dbReference type="Proteomes" id="UP001595681">
    <property type="component" value="Unassembled WGS sequence"/>
</dbReference>
<name>A0ABV7NEL9_9SPHN</name>
<dbReference type="EC" id="3.1.4.46" evidence="2"/>
<comment type="caution">
    <text evidence="9">The sequence shown here is derived from an EMBL/GenBank/DDBJ whole genome shotgun (WGS) entry which is preliminary data.</text>
</comment>
<keyword evidence="3 7" id="KW-0732">Signal</keyword>
<dbReference type="PROSITE" id="PS51318">
    <property type="entry name" value="TAT"/>
    <property type="match status" value="1"/>
</dbReference>
<proteinExistence type="inferred from homology"/>
<evidence type="ECO:0000256" key="7">
    <source>
        <dbReference type="SAM" id="SignalP"/>
    </source>
</evidence>